<evidence type="ECO:0000256" key="5">
    <source>
        <dbReference type="ARBA" id="ARBA00022552"/>
    </source>
</evidence>
<evidence type="ECO:0000256" key="4">
    <source>
        <dbReference type="ARBA" id="ARBA00019827"/>
    </source>
</evidence>
<name>A0A4Q9PE18_9APHY</name>
<dbReference type="InterPro" id="IPR050786">
    <property type="entry name" value="EFG1_rRNA-proc"/>
</dbReference>
<feature type="region of interest" description="Disordered" evidence="8">
    <location>
        <begin position="73"/>
        <end position="118"/>
    </location>
</feature>
<feature type="compositionally biased region" description="Basic and acidic residues" evidence="8">
    <location>
        <begin position="249"/>
        <end position="281"/>
    </location>
</feature>
<feature type="region of interest" description="Disordered" evidence="8">
    <location>
        <begin position="249"/>
        <end position="370"/>
    </location>
</feature>
<keyword evidence="5" id="KW-0698">rRNA processing</keyword>
<dbReference type="GO" id="GO:0030688">
    <property type="term" value="C:preribosome, small subunit precursor"/>
    <property type="evidence" value="ECO:0007669"/>
    <property type="project" value="TreeGrafter"/>
</dbReference>
<keyword evidence="6" id="KW-0175">Coiled coil</keyword>
<dbReference type="PANTHER" id="PTHR33911">
    <property type="entry name" value="RRNA-PROCESSING PROTEIN EFG1"/>
    <property type="match status" value="1"/>
</dbReference>
<gene>
    <name evidence="9" type="ORF">BD310DRAFT_180782</name>
</gene>
<dbReference type="PANTHER" id="PTHR33911:SF1">
    <property type="entry name" value="RRNA-PROCESSING PROTEIN EFG1"/>
    <property type="match status" value="1"/>
</dbReference>
<dbReference type="GO" id="GO:0005730">
    <property type="term" value="C:nucleolus"/>
    <property type="evidence" value="ECO:0007669"/>
    <property type="project" value="UniProtKB-SubCell"/>
</dbReference>
<dbReference type="InterPro" id="IPR019310">
    <property type="entry name" value="Efg1"/>
</dbReference>
<evidence type="ECO:0000313" key="10">
    <source>
        <dbReference type="Proteomes" id="UP000292082"/>
    </source>
</evidence>
<comment type="subcellular location">
    <subcellularLocation>
        <location evidence="1">Nucleus</location>
        <location evidence="1">Nucleolus</location>
    </subcellularLocation>
</comment>
<feature type="compositionally biased region" description="Low complexity" evidence="8">
    <location>
        <begin position="106"/>
        <end position="116"/>
    </location>
</feature>
<dbReference type="STRING" id="114155.A0A4Q9PE18"/>
<reference evidence="9 10" key="1">
    <citation type="submission" date="2019-01" db="EMBL/GenBank/DDBJ databases">
        <title>Draft genome sequences of three monokaryotic isolates of the white-rot basidiomycete fungus Dichomitus squalens.</title>
        <authorList>
            <consortium name="DOE Joint Genome Institute"/>
            <person name="Lopez S.C."/>
            <person name="Andreopoulos B."/>
            <person name="Pangilinan J."/>
            <person name="Lipzen A."/>
            <person name="Riley R."/>
            <person name="Ahrendt S."/>
            <person name="Ng V."/>
            <person name="Barry K."/>
            <person name="Daum C."/>
            <person name="Grigoriev I.V."/>
            <person name="Hilden K.S."/>
            <person name="Makela M.R."/>
            <person name="de Vries R.P."/>
        </authorList>
    </citation>
    <scope>NUCLEOTIDE SEQUENCE [LARGE SCALE GENOMIC DNA]</scope>
    <source>
        <strain evidence="9 10">CBS 464.89</strain>
    </source>
</reference>
<proteinExistence type="inferred from homology"/>
<evidence type="ECO:0000256" key="2">
    <source>
        <dbReference type="ARBA" id="ARBA00006916"/>
    </source>
</evidence>
<keyword evidence="10" id="KW-1185">Reference proteome</keyword>
<dbReference type="Pfam" id="PF10153">
    <property type="entry name" value="Efg1"/>
    <property type="match status" value="1"/>
</dbReference>
<evidence type="ECO:0000256" key="7">
    <source>
        <dbReference type="ARBA" id="ARBA00023242"/>
    </source>
</evidence>
<evidence type="ECO:0000256" key="1">
    <source>
        <dbReference type="ARBA" id="ARBA00004604"/>
    </source>
</evidence>
<keyword evidence="7" id="KW-0539">Nucleus</keyword>
<organism evidence="9 10">
    <name type="scientific">Dichomitus squalens</name>
    <dbReference type="NCBI Taxonomy" id="114155"/>
    <lineage>
        <taxon>Eukaryota</taxon>
        <taxon>Fungi</taxon>
        <taxon>Dikarya</taxon>
        <taxon>Basidiomycota</taxon>
        <taxon>Agaricomycotina</taxon>
        <taxon>Agaricomycetes</taxon>
        <taxon>Polyporales</taxon>
        <taxon>Polyporaceae</taxon>
        <taxon>Dichomitus</taxon>
    </lineage>
</organism>
<protein>
    <recommendedName>
        <fullName evidence="3">rRNA-processing protein EFG1</fullName>
    </recommendedName>
    <alternativeName>
        <fullName evidence="4">rRNA-processing protein efg1</fullName>
    </alternativeName>
</protein>
<sequence length="370" mass="40918">MLPPLGVYCTWCAIVCGHCRKCLIERQSELAAIISKPNSLLTTTIDISLHLRPVCSSSHDLLAGHLLIMASTRHTPMSDPSSSKHSANASTQKPTKRQHPKKHSAHSPSTSSSPTALPGVQKIKAALRQTRRLLAKDSLAANVRVKTERRLKSLEADLAKAEQARVERSLAARYHKVKFFERQKLLRKIAQVKRQLKGDGEDGEGETLGKKERKKLEKRLGELRVDLNYVLHYPKTKKYISLFPPEVRKGEEAEAETVDEKGKAETDGQREEIRAWVREQMEGGALSSEPEVEVGKSERGRSAPTAEPLHPTPSSSTKQKKAGDCASMTWSKPAKGGVADDEFFGADDEENEDESAIEEGPEEDSEMGED</sequence>
<accession>A0A4Q9PE18</accession>
<evidence type="ECO:0000256" key="8">
    <source>
        <dbReference type="SAM" id="MobiDB-lite"/>
    </source>
</evidence>
<dbReference type="Proteomes" id="UP000292082">
    <property type="component" value="Unassembled WGS sequence"/>
</dbReference>
<evidence type="ECO:0000313" key="9">
    <source>
        <dbReference type="EMBL" id="TBU53134.1"/>
    </source>
</evidence>
<evidence type="ECO:0000256" key="6">
    <source>
        <dbReference type="ARBA" id="ARBA00023054"/>
    </source>
</evidence>
<feature type="compositionally biased region" description="Basic residues" evidence="8">
    <location>
        <begin position="94"/>
        <end position="105"/>
    </location>
</feature>
<comment type="similarity">
    <text evidence="2">Belongs to the EFG1 family.</text>
</comment>
<dbReference type="AlphaFoldDB" id="A0A4Q9PE18"/>
<feature type="compositionally biased region" description="Acidic residues" evidence="8">
    <location>
        <begin position="339"/>
        <end position="370"/>
    </location>
</feature>
<dbReference type="GO" id="GO:0000462">
    <property type="term" value="P:maturation of SSU-rRNA from tricistronic rRNA transcript (SSU-rRNA, 5.8S rRNA, LSU-rRNA)"/>
    <property type="evidence" value="ECO:0007669"/>
    <property type="project" value="TreeGrafter"/>
</dbReference>
<dbReference type="EMBL" id="ML145224">
    <property type="protein sequence ID" value="TBU53134.1"/>
    <property type="molecule type" value="Genomic_DNA"/>
</dbReference>
<evidence type="ECO:0000256" key="3">
    <source>
        <dbReference type="ARBA" id="ARBA00018689"/>
    </source>
</evidence>
<feature type="compositionally biased region" description="Polar residues" evidence="8">
    <location>
        <begin position="73"/>
        <end position="93"/>
    </location>
</feature>